<gene>
    <name evidence="5" type="ORF">HYY20_09055</name>
</gene>
<protein>
    <submittedName>
        <fullName evidence="5">AMP-binding protein</fullName>
    </submittedName>
</protein>
<dbReference type="Pfam" id="PF00501">
    <property type="entry name" value="AMP-binding"/>
    <property type="match status" value="1"/>
</dbReference>
<proteinExistence type="inferred from homology"/>
<dbReference type="GO" id="GO:0031956">
    <property type="term" value="F:medium-chain fatty acid-CoA ligase activity"/>
    <property type="evidence" value="ECO:0007669"/>
    <property type="project" value="TreeGrafter"/>
</dbReference>
<dbReference type="PANTHER" id="PTHR43201">
    <property type="entry name" value="ACYL-COA SYNTHETASE"/>
    <property type="match status" value="1"/>
</dbReference>
<dbReference type="Gene3D" id="3.30.300.30">
    <property type="match status" value="1"/>
</dbReference>
<dbReference type="AlphaFoldDB" id="A0A932G194"/>
<sequence length="298" mass="33452">FNHMHIYIGGTVLIKDKFEARDALKTIQDEKVTTGFIVPTMYNLMMTLPQEELKSYDVSSMRVIISAAAPLHTKTKEWILDYFSNASLSEAYGATELGICTNLKHRDQRRKIRCVGQGVFGYEMKLLDEDGNPVKQGEPGILYATGPCMLDGYYKNPKATEENSAGPWFTVGDIVKEDEEGYYYVVDRKSDMVISGGVNIYPVEIDNCLMSHPKVADVAVIGVPDELWGESLKAFVVLRPGETCTAEELIEHCRQNLAPYKKPKSVDFVPELPRNPSGKILKRVLRDQFWKGQESGVS</sequence>
<evidence type="ECO:0000259" key="4">
    <source>
        <dbReference type="Pfam" id="PF13193"/>
    </source>
</evidence>
<dbReference type="SUPFAM" id="SSF56801">
    <property type="entry name" value="Acetyl-CoA synthetase-like"/>
    <property type="match status" value="1"/>
</dbReference>
<dbReference type="EMBL" id="JACPRF010000273">
    <property type="protein sequence ID" value="MBI2877015.1"/>
    <property type="molecule type" value="Genomic_DNA"/>
</dbReference>
<evidence type="ECO:0000259" key="3">
    <source>
        <dbReference type="Pfam" id="PF00501"/>
    </source>
</evidence>
<dbReference type="GO" id="GO:0006631">
    <property type="term" value="P:fatty acid metabolic process"/>
    <property type="evidence" value="ECO:0007669"/>
    <property type="project" value="TreeGrafter"/>
</dbReference>
<comment type="similarity">
    <text evidence="1">Belongs to the ATP-dependent AMP-binding enzyme family.</text>
</comment>
<feature type="domain" description="AMP-dependent synthetase/ligase" evidence="3">
    <location>
        <begin position="5"/>
        <end position="154"/>
    </location>
</feature>
<dbReference type="Pfam" id="PF13193">
    <property type="entry name" value="AMP-binding_C"/>
    <property type="match status" value="1"/>
</dbReference>
<accession>A0A932G194</accession>
<reference evidence="5" key="1">
    <citation type="submission" date="2020-07" db="EMBL/GenBank/DDBJ databases">
        <title>Huge and variable diversity of episymbiotic CPR bacteria and DPANN archaea in groundwater ecosystems.</title>
        <authorList>
            <person name="He C.Y."/>
            <person name="Keren R."/>
            <person name="Whittaker M."/>
            <person name="Farag I.F."/>
            <person name="Doudna J."/>
            <person name="Cate J.H.D."/>
            <person name="Banfield J.F."/>
        </authorList>
    </citation>
    <scope>NUCLEOTIDE SEQUENCE</scope>
    <source>
        <strain evidence="5">NC_groundwater_672_Ag_B-0.1um_62_36</strain>
    </source>
</reference>
<organism evidence="5 6">
    <name type="scientific">Tectimicrobiota bacterium</name>
    <dbReference type="NCBI Taxonomy" id="2528274"/>
    <lineage>
        <taxon>Bacteria</taxon>
        <taxon>Pseudomonadati</taxon>
        <taxon>Nitrospinota/Tectimicrobiota group</taxon>
        <taxon>Candidatus Tectimicrobiota</taxon>
    </lineage>
</organism>
<dbReference type="Gene3D" id="2.30.38.10">
    <property type="entry name" value="Luciferase, Domain 3"/>
    <property type="match status" value="1"/>
</dbReference>
<dbReference type="Gene3D" id="3.40.50.980">
    <property type="match status" value="1"/>
</dbReference>
<dbReference type="Proteomes" id="UP000769766">
    <property type="component" value="Unassembled WGS sequence"/>
</dbReference>
<feature type="domain" description="AMP-binding enzyme C-terminal" evidence="4">
    <location>
        <begin position="204"/>
        <end position="279"/>
    </location>
</feature>
<evidence type="ECO:0000313" key="5">
    <source>
        <dbReference type="EMBL" id="MBI2877015.1"/>
    </source>
</evidence>
<evidence type="ECO:0000256" key="1">
    <source>
        <dbReference type="ARBA" id="ARBA00006432"/>
    </source>
</evidence>
<name>A0A932G194_UNCTE</name>
<dbReference type="PANTHER" id="PTHR43201:SF5">
    <property type="entry name" value="MEDIUM-CHAIN ACYL-COA LIGASE ACSF2, MITOCHONDRIAL"/>
    <property type="match status" value="1"/>
</dbReference>
<dbReference type="InterPro" id="IPR025110">
    <property type="entry name" value="AMP-bd_C"/>
</dbReference>
<dbReference type="InterPro" id="IPR045851">
    <property type="entry name" value="AMP-bd_C_sf"/>
</dbReference>
<dbReference type="InterPro" id="IPR000873">
    <property type="entry name" value="AMP-dep_synth/lig_dom"/>
</dbReference>
<keyword evidence="2" id="KW-0436">Ligase</keyword>
<evidence type="ECO:0000256" key="2">
    <source>
        <dbReference type="ARBA" id="ARBA00022598"/>
    </source>
</evidence>
<comment type="caution">
    <text evidence="5">The sequence shown here is derived from an EMBL/GenBank/DDBJ whole genome shotgun (WGS) entry which is preliminary data.</text>
</comment>
<dbReference type="FunFam" id="3.30.300.30:FF:000008">
    <property type="entry name" value="2,3-dihydroxybenzoate-AMP ligase"/>
    <property type="match status" value="1"/>
</dbReference>
<evidence type="ECO:0000313" key="6">
    <source>
        <dbReference type="Proteomes" id="UP000769766"/>
    </source>
</evidence>
<feature type="non-terminal residue" evidence="5">
    <location>
        <position position="1"/>
    </location>
</feature>